<keyword evidence="8 12" id="KW-0560">Oxidoreductase</keyword>
<dbReference type="Pfam" id="PF14226">
    <property type="entry name" value="DIOX_N"/>
    <property type="match status" value="1"/>
</dbReference>
<evidence type="ECO:0000259" key="13">
    <source>
        <dbReference type="PROSITE" id="PS51471"/>
    </source>
</evidence>
<dbReference type="Gene3D" id="2.60.120.330">
    <property type="entry name" value="B-lactam Antibiotic, Isopenicillin N Synthase, Chain"/>
    <property type="match status" value="1"/>
</dbReference>
<evidence type="ECO:0000256" key="6">
    <source>
        <dbReference type="ARBA" id="ARBA00022723"/>
    </source>
</evidence>
<comment type="subcellular location">
    <subcellularLocation>
        <location evidence="3">Cytoplasm</location>
    </subcellularLocation>
    <subcellularLocation>
        <location evidence="2">Nucleus</location>
    </subcellularLocation>
</comment>
<evidence type="ECO:0000256" key="2">
    <source>
        <dbReference type="ARBA" id="ARBA00004123"/>
    </source>
</evidence>
<dbReference type="EMBL" id="OZ075117">
    <property type="protein sequence ID" value="CAL5080227.1"/>
    <property type="molecule type" value="Genomic_DNA"/>
</dbReference>
<comment type="function">
    <text evidence="11">Involved in the regulation of shoot development and salicylic acid (SA) homeostasis.</text>
</comment>
<evidence type="ECO:0000313" key="15">
    <source>
        <dbReference type="Proteomes" id="UP001497457"/>
    </source>
</evidence>
<evidence type="ECO:0000256" key="7">
    <source>
        <dbReference type="ARBA" id="ARBA00022964"/>
    </source>
</evidence>
<dbReference type="AlphaFoldDB" id="A0ABC9FRE9"/>
<dbReference type="SUPFAM" id="SSF51197">
    <property type="entry name" value="Clavaminate synthase-like"/>
    <property type="match status" value="1"/>
</dbReference>
<dbReference type="Proteomes" id="UP001497457">
    <property type="component" value="Chromosome 7b"/>
</dbReference>
<protein>
    <recommendedName>
        <fullName evidence="13">Fe2OG dioxygenase domain-containing protein</fullName>
    </recommendedName>
</protein>
<evidence type="ECO:0000256" key="3">
    <source>
        <dbReference type="ARBA" id="ARBA00004496"/>
    </source>
</evidence>
<dbReference type="GO" id="GO:0005634">
    <property type="term" value="C:nucleus"/>
    <property type="evidence" value="ECO:0007669"/>
    <property type="project" value="UniProtKB-SubCell"/>
</dbReference>
<evidence type="ECO:0000256" key="9">
    <source>
        <dbReference type="ARBA" id="ARBA00023004"/>
    </source>
</evidence>
<evidence type="ECO:0000256" key="4">
    <source>
        <dbReference type="ARBA" id="ARBA00008056"/>
    </source>
</evidence>
<evidence type="ECO:0000256" key="11">
    <source>
        <dbReference type="ARBA" id="ARBA00059922"/>
    </source>
</evidence>
<organism evidence="14 15">
    <name type="scientific">Urochloa decumbens</name>
    <dbReference type="NCBI Taxonomy" id="240449"/>
    <lineage>
        <taxon>Eukaryota</taxon>
        <taxon>Viridiplantae</taxon>
        <taxon>Streptophyta</taxon>
        <taxon>Embryophyta</taxon>
        <taxon>Tracheophyta</taxon>
        <taxon>Spermatophyta</taxon>
        <taxon>Magnoliopsida</taxon>
        <taxon>Liliopsida</taxon>
        <taxon>Poales</taxon>
        <taxon>Poaceae</taxon>
        <taxon>PACMAD clade</taxon>
        <taxon>Panicoideae</taxon>
        <taxon>Panicodae</taxon>
        <taxon>Paniceae</taxon>
        <taxon>Melinidinae</taxon>
        <taxon>Urochloa</taxon>
    </lineage>
</organism>
<dbReference type="PROSITE" id="PS51471">
    <property type="entry name" value="FE2OG_OXY"/>
    <property type="match status" value="1"/>
</dbReference>
<dbReference type="Pfam" id="PF03171">
    <property type="entry name" value="2OG-FeII_Oxy"/>
    <property type="match status" value="1"/>
</dbReference>
<gene>
    <name evidence="14" type="ORF">URODEC1_LOCUS108026</name>
</gene>
<dbReference type="GO" id="GO:0051213">
    <property type="term" value="F:dioxygenase activity"/>
    <property type="evidence" value="ECO:0007669"/>
    <property type="project" value="UniProtKB-KW"/>
</dbReference>
<evidence type="ECO:0000256" key="1">
    <source>
        <dbReference type="ARBA" id="ARBA00001961"/>
    </source>
</evidence>
<comment type="similarity">
    <text evidence="4 12">Belongs to the iron/ascorbate-dependent oxidoreductase family.</text>
</comment>
<dbReference type="InterPro" id="IPR026992">
    <property type="entry name" value="DIOX_N"/>
</dbReference>
<feature type="domain" description="Fe2OG dioxygenase" evidence="13">
    <location>
        <begin position="280"/>
        <end position="389"/>
    </location>
</feature>
<sequence>MAILDLDDLVRNSSSTTAPPCHAHSALASNQRLSQAECKAGDAAAAAAAGDPNPHQAECKAEEEEDDELLLKGVRHLCERGGGGGIKRLPARYVLPPSDRPAAPDHRVDIAGAGAGGGLIPVIDLARLRAAPPGGEERAAALAKLDAACRDYGFFQVVGHGLAGGGIEMLDVARRFFELPFGERARHMSPDIRAAVRYGTSFNQLNDGVLCWRDFLKLVCDDLDAVVPTWPVAPADLREVVSTYARSCRRLFRELMEAALEALGIGGSAAGEVLADCDAGSQMLMVNCFPACPEPDLTLGMPPHSDYGFLTVLLQDQVNGLEVRHADRWVLVDPLPGALVVNVGDHFESCCTHRDHFEMYSNGRYKSVLHRVRVNSARSRISVASLHSLPPARVIGPAPELVDDEKNPRMYMDTDFATFLDYLGSAEGKHKSFLQTRRLTTS</sequence>
<accession>A0ABC9FRE9</accession>
<evidence type="ECO:0000256" key="8">
    <source>
        <dbReference type="ARBA" id="ARBA00023002"/>
    </source>
</evidence>
<dbReference type="InterPro" id="IPR005123">
    <property type="entry name" value="Oxoglu/Fe-dep_dioxygenase_dom"/>
</dbReference>
<keyword evidence="9 12" id="KW-0408">Iron</keyword>
<evidence type="ECO:0000256" key="10">
    <source>
        <dbReference type="ARBA" id="ARBA00023242"/>
    </source>
</evidence>
<name>A0ABC9FRE9_9POAL</name>
<dbReference type="InterPro" id="IPR044861">
    <property type="entry name" value="IPNS-like_FE2OG_OXY"/>
</dbReference>
<keyword evidence="7" id="KW-0223">Dioxygenase</keyword>
<keyword evidence="6 12" id="KW-0479">Metal-binding</keyword>
<evidence type="ECO:0000256" key="5">
    <source>
        <dbReference type="ARBA" id="ARBA00022490"/>
    </source>
</evidence>
<keyword evidence="10" id="KW-0539">Nucleus</keyword>
<dbReference type="InterPro" id="IPR027443">
    <property type="entry name" value="IPNS-like_sf"/>
</dbReference>
<keyword evidence="5" id="KW-0963">Cytoplasm</keyword>
<keyword evidence="15" id="KW-1185">Reference proteome</keyword>
<comment type="cofactor">
    <cofactor evidence="1">
        <name>L-ascorbate</name>
        <dbReference type="ChEBI" id="CHEBI:38290"/>
    </cofactor>
</comment>
<dbReference type="PANTHER" id="PTHR47991">
    <property type="entry name" value="OXOGLUTARATE/IRON-DEPENDENT DIOXYGENASE"/>
    <property type="match status" value="1"/>
</dbReference>
<dbReference type="GO" id="GO:0046872">
    <property type="term" value="F:metal ion binding"/>
    <property type="evidence" value="ECO:0007669"/>
    <property type="project" value="UniProtKB-KW"/>
</dbReference>
<dbReference type="GO" id="GO:0005737">
    <property type="term" value="C:cytoplasm"/>
    <property type="evidence" value="ECO:0007669"/>
    <property type="project" value="UniProtKB-SubCell"/>
</dbReference>
<proteinExistence type="inferred from homology"/>
<evidence type="ECO:0000256" key="12">
    <source>
        <dbReference type="RuleBase" id="RU003682"/>
    </source>
</evidence>
<dbReference type="InterPro" id="IPR050295">
    <property type="entry name" value="Plant_2OG-oxidoreductases"/>
</dbReference>
<reference evidence="14" key="1">
    <citation type="submission" date="2024-10" db="EMBL/GenBank/DDBJ databases">
        <authorList>
            <person name="Ryan C."/>
        </authorList>
    </citation>
    <scope>NUCLEOTIDE SEQUENCE [LARGE SCALE GENOMIC DNA]</scope>
</reference>
<dbReference type="FunFam" id="2.60.120.330:FF:000015">
    <property type="entry name" value="Protein DMR6-LIKE OXYGENASE 1"/>
    <property type="match status" value="1"/>
</dbReference>
<evidence type="ECO:0000313" key="14">
    <source>
        <dbReference type="EMBL" id="CAL5080227.1"/>
    </source>
</evidence>